<sequence>MTSFAGLDEVRAAVGSELGHSRWIEIPQPRIDAFAEATEDRQWIHTDPVAAAAGPFGAPIAHGYLTLSLVSAFLEELLRVEGVAMAVNYGLNRVRFPAPVPAGARVRGHGQLAEVREIPGGIQTTVVVRVESDRSDKPVCVAETVTRFLDHTAP</sequence>
<dbReference type="InterPro" id="IPR039375">
    <property type="entry name" value="NodN-like"/>
</dbReference>
<comment type="similarity">
    <text evidence="1">Belongs to the enoyl-CoA hydratase/isomerase family.</text>
</comment>
<dbReference type="RefSeq" id="WP_163821923.1">
    <property type="nucleotide sequence ID" value="NZ_JAAGUX010000006.1"/>
</dbReference>
<dbReference type="EMBL" id="JAAGUZ010000004">
    <property type="protein sequence ID" value="NEW43293.1"/>
    <property type="molecule type" value="Genomic_DNA"/>
</dbReference>
<comment type="caution">
    <text evidence="3">The sequence shown here is derived from an EMBL/GenBank/DDBJ whole genome shotgun (WGS) entry which is preliminary data.</text>
</comment>
<dbReference type="Proteomes" id="UP000470876">
    <property type="component" value="Unassembled WGS sequence"/>
</dbReference>
<dbReference type="PANTHER" id="PTHR42993:SF1">
    <property type="entry name" value="MAOC-LIKE DEHYDRATASE DOMAIN-CONTAINING PROTEIN"/>
    <property type="match status" value="1"/>
</dbReference>
<organism evidence="3 5">
    <name type="scientific">Nocardia cyriacigeorgica</name>
    <dbReference type="NCBI Taxonomy" id="135487"/>
    <lineage>
        <taxon>Bacteria</taxon>
        <taxon>Bacillati</taxon>
        <taxon>Actinomycetota</taxon>
        <taxon>Actinomycetes</taxon>
        <taxon>Mycobacteriales</taxon>
        <taxon>Nocardiaceae</taxon>
        <taxon>Nocardia</taxon>
    </lineage>
</organism>
<dbReference type="InterPro" id="IPR002539">
    <property type="entry name" value="MaoC-like_dom"/>
</dbReference>
<reference evidence="5 6" key="1">
    <citation type="submission" date="2020-01" db="EMBL/GenBank/DDBJ databases">
        <title>Genetics and antimicrobial susceptibilities of Nocardia species isolated from the soil; a comparison with species isolated from humans.</title>
        <authorList>
            <person name="Carrasco G."/>
            <person name="Monzon S."/>
            <person name="Sansegundo M."/>
            <person name="Garcia E."/>
            <person name="Garrido N."/>
            <person name="Medina M.J."/>
            <person name="Villalon P."/>
            <person name="Ramirez-Arocha A.C."/>
            <person name="Jimenez P."/>
            <person name="Cuesta I."/>
            <person name="Valdezate S."/>
        </authorList>
    </citation>
    <scope>NUCLEOTIDE SEQUENCE [LARGE SCALE GENOMIC DNA]</scope>
    <source>
        <strain evidence="3 5">CNM20110639</strain>
        <strain evidence="4 6">CNM20110649</strain>
    </source>
</reference>
<protein>
    <submittedName>
        <fullName evidence="3">MaoC family dehydratase</fullName>
    </submittedName>
</protein>
<gene>
    <name evidence="3" type="ORF">GV789_02290</name>
    <name evidence="4" type="ORF">GV794_04940</name>
</gene>
<dbReference type="Gene3D" id="3.10.129.10">
    <property type="entry name" value="Hotdog Thioesterase"/>
    <property type="match status" value="1"/>
</dbReference>
<evidence type="ECO:0000313" key="5">
    <source>
        <dbReference type="Proteomes" id="UP000468928"/>
    </source>
</evidence>
<dbReference type="AlphaFoldDB" id="A0A6P1D2V2"/>
<name>A0A6P1D2V2_9NOCA</name>
<feature type="domain" description="MaoC-like" evidence="2">
    <location>
        <begin position="12"/>
        <end position="130"/>
    </location>
</feature>
<evidence type="ECO:0000313" key="4">
    <source>
        <dbReference type="EMBL" id="NEW55013.1"/>
    </source>
</evidence>
<keyword evidence="6" id="KW-1185">Reference proteome</keyword>
<proteinExistence type="inferred from homology"/>
<dbReference type="Pfam" id="PF01575">
    <property type="entry name" value="MaoC_dehydratas"/>
    <property type="match status" value="1"/>
</dbReference>
<dbReference type="InterPro" id="IPR029069">
    <property type="entry name" value="HotDog_dom_sf"/>
</dbReference>
<dbReference type="EMBL" id="JAAGUX010000006">
    <property type="protein sequence ID" value="NEW55013.1"/>
    <property type="molecule type" value="Genomic_DNA"/>
</dbReference>
<evidence type="ECO:0000313" key="6">
    <source>
        <dbReference type="Proteomes" id="UP000470876"/>
    </source>
</evidence>
<dbReference type="CDD" id="cd03450">
    <property type="entry name" value="NodN"/>
    <property type="match status" value="1"/>
</dbReference>
<dbReference type="Proteomes" id="UP000468928">
    <property type="component" value="Unassembled WGS sequence"/>
</dbReference>
<dbReference type="SUPFAM" id="SSF54637">
    <property type="entry name" value="Thioesterase/thiol ester dehydrase-isomerase"/>
    <property type="match status" value="1"/>
</dbReference>
<evidence type="ECO:0000313" key="3">
    <source>
        <dbReference type="EMBL" id="NEW43293.1"/>
    </source>
</evidence>
<evidence type="ECO:0000256" key="1">
    <source>
        <dbReference type="ARBA" id="ARBA00005254"/>
    </source>
</evidence>
<dbReference type="PANTHER" id="PTHR42993">
    <property type="entry name" value="MAOC-LIKE DEHYDRATASE DOMAIN-CONTAINING PROTEIN"/>
    <property type="match status" value="1"/>
</dbReference>
<accession>A0A6P1D2V2</accession>
<evidence type="ECO:0000259" key="2">
    <source>
        <dbReference type="Pfam" id="PF01575"/>
    </source>
</evidence>